<sequence length="1239" mass="139359">MSLLDSTPVFEARARAIGIDDQVIAQMGLRGWVSHATYAFSVATTPGGDEQIFADGVITPLLGNADHRDAPKLRRLFFEAHTLTAAEMKRKVDSTEQEAPRKLPAPEIAQRIELLQARIHPLIVANFLEPSHHLINSLVQCVEDGRVRYIEWARCTSRTQEVNNVKEDNDLKIWKADSSGAIRATNKDPALAAVLNTELDVHHALRRRGVAYEIAQAMTFEVHESIINYFFFELKKEPMEGFAQVTLQQVAAADRELHVRLAEATRAGFRNGPAGELPLDLPAKAILEGPELKWLLMPLPKRPVAKAHHGDAPGKISQDAEPKRTKVEPNKNKQEALRIKKLKRTPMPKKLVGCVPCNEDGQPICFGFNLGTCSHSGVALKADGKEGDEDRLAWWQAHESVCQPPFLKAVDALSTRWLQSECALQRTQMRQKSLGLFVTSLKNSRVILDLLPIKKLMVGQGRMQQRIQSNFSFWIYFVVQLAWLQRFEQWVERKGMRPVPLRSEAEPMGFSSLRGVAKIKVLAANKLYAFARKVMDLCERKGLQPRGARAPLLVGDFKFKIDIKSTDVTIPASIEDNVHAPFQGLPLHSKLISSRMVTEVGENGEKKVFSLSSYGVFRSPWEFLDKALTLEHPLDSPHTVDKSNLKAMVFIRDHTKAEVLKFRAQQLRRYTERAAQLSSEENQLKNSLDPDVRRVLEGKRLLLFKDSSVWAKKMIHASCRRVGADPEIAWAVYEETIQQKADGWVKGPYTSSELDKKFDGCWIPSKRFGVRQGGKIRAVDDFSEFLVNASVTATEKLQLFGLDEVVNTARTFLGCDFLMMDDELDNLWCSERVRFFTGPWRKIFGRALDLKSAYKQLARHPADSWAAILAVWNDDAGTVEFYESVALPFGSVCAVMAFNRMAKALRLILSELFMVINTNFFDDFCQLECEGLCESAWETAEFVMKLLGWRISMSEDKRSAFAGEFNLLGAVVDLTRSTAGLVAVHNKPSRIADLQSLVQSICQSETVALSLLETLKGRLLYAAGHTFGRCSQLAIQLISRVARRGPLVVLDEKLKEVINAALLCLMDAKPRHVSAWSGRPPLIIFTDGACEEDGLCVTHGAAFYDPESHHALMFGDYVPTCWTDKWRTEGKKQLICQAELFPVLVAKNTWSHLISGRAVLWFIDNNSSLAAVIRSYSPVLENYELLVINARLDVELQAMHWYTRVPSKSNLSDDPSRLQFSELEAKGFKRCSPRYDLTK</sequence>
<dbReference type="EMBL" id="CAMXCT030000476">
    <property type="protein sequence ID" value="CAL4766637.1"/>
    <property type="molecule type" value="Genomic_DNA"/>
</dbReference>
<feature type="compositionally biased region" description="Basic and acidic residues" evidence="1">
    <location>
        <begin position="308"/>
        <end position="333"/>
    </location>
</feature>
<dbReference type="PANTHER" id="PTHR33050">
    <property type="entry name" value="REVERSE TRANSCRIPTASE DOMAIN-CONTAINING PROTEIN"/>
    <property type="match status" value="1"/>
</dbReference>
<reference evidence="2" key="1">
    <citation type="submission" date="2022-10" db="EMBL/GenBank/DDBJ databases">
        <authorList>
            <person name="Chen Y."/>
            <person name="Dougan E. K."/>
            <person name="Chan C."/>
            <person name="Rhodes N."/>
            <person name="Thang M."/>
        </authorList>
    </citation>
    <scope>NUCLEOTIDE SEQUENCE</scope>
</reference>
<dbReference type="PANTHER" id="PTHR33050:SF7">
    <property type="entry name" value="RIBONUCLEASE H"/>
    <property type="match status" value="1"/>
</dbReference>
<dbReference type="InterPro" id="IPR043502">
    <property type="entry name" value="DNA/RNA_pol_sf"/>
</dbReference>
<name>A0A9P1FLZ6_9DINO</name>
<proteinExistence type="predicted"/>
<reference evidence="3" key="2">
    <citation type="submission" date="2024-04" db="EMBL/GenBank/DDBJ databases">
        <authorList>
            <person name="Chen Y."/>
            <person name="Shah S."/>
            <person name="Dougan E. K."/>
            <person name="Thang M."/>
            <person name="Chan C."/>
        </authorList>
    </citation>
    <scope>NUCLEOTIDE SEQUENCE [LARGE SCALE GENOMIC DNA]</scope>
</reference>
<dbReference type="AlphaFoldDB" id="A0A9P1FLZ6"/>
<evidence type="ECO:0000313" key="2">
    <source>
        <dbReference type="EMBL" id="CAI3979325.1"/>
    </source>
</evidence>
<dbReference type="InterPro" id="IPR052055">
    <property type="entry name" value="Hepadnavirus_pol/RT"/>
</dbReference>
<keyword evidence="4" id="KW-1185">Reference proteome</keyword>
<dbReference type="Proteomes" id="UP001152797">
    <property type="component" value="Unassembled WGS sequence"/>
</dbReference>
<dbReference type="EMBL" id="CAMXCT010000476">
    <property type="protein sequence ID" value="CAI3979325.1"/>
    <property type="molecule type" value="Genomic_DNA"/>
</dbReference>
<evidence type="ECO:0000313" key="3">
    <source>
        <dbReference type="EMBL" id="CAL1132700.1"/>
    </source>
</evidence>
<dbReference type="EMBL" id="CAMXCT020000476">
    <property type="protein sequence ID" value="CAL1132700.1"/>
    <property type="molecule type" value="Genomic_DNA"/>
</dbReference>
<dbReference type="SUPFAM" id="SSF56672">
    <property type="entry name" value="DNA/RNA polymerases"/>
    <property type="match status" value="1"/>
</dbReference>
<protein>
    <submittedName>
        <fullName evidence="2">Uncharacterized protein</fullName>
    </submittedName>
</protein>
<gene>
    <name evidence="2" type="ORF">C1SCF055_LOCUS7284</name>
</gene>
<dbReference type="OrthoDB" id="430412at2759"/>
<accession>A0A9P1FLZ6</accession>
<evidence type="ECO:0000313" key="4">
    <source>
        <dbReference type="Proteomes" id="UP001152797"/>
    </source>
</evidence>
<feature type="region of interest" description="Disordered" evidence="1">
    <location>
        <begin position="305"/>
        <end position="333"/>
    </location>
</feature>
<evidence type="ECO:0000256" key="1">
    <source>
        <dbReference type="SAM" id="MobiDB-lite"/>
    </source>
</evidence>
<comment type="caution">
    <text evidence="2">The sequence shown here is derived from an EMBL/GenBank/DDBJ whole genome shotgun (WGS) entry which is preliminary data.</text>
</comment>
<organism evidence="2">
    <name type="scientific">Cladocopium goreaui</name>
    <dbReference type="NCBI Taxonomy" id="2562237"/>
    <lineage>
        <taxon>Eukaryota</taxon>
        <taxon>Sar</taxon>
        <taxon>Alveolata</taxon>
        <taxon>Dinophyceae</taxon>
        <taxon>Suessiales</taxon>
        <taxon>Symbiodiniaceae</taxon>
        <taxon>Cladocopium</taxon>
    </lineage>
</organism>